<feature type="compositionally biased region" description="Low complexity" evidence="1">
    <location>
        <begin position="350"/>
        <end position="369"/>
    </location>
</feature>
<dbReference type="EMBL" id="JANBQB010000088">
    <property type="protein sequence ID" value="KAJ1982510.1"/>
    <property type="molecule type" value="Genomic_DNA"/>
</dbReference>
<gene>
    <name evidence="2" type="ORF">H4R34_001688</name>
</gene>
<proteinExistence type="predicted"/>
<dbReference type="OrthoDB" id="5598386at2759"/>
<feature type="region of interest" description="Disordered" evidence="1">
    <location>
        <begin position="330"/>
        <end position="371"/>
    </location>
</feature>
<sequence>MPGVTSLAEPTTVGALEAFAYRNLGVVRHDEQLDRTIYQVEQDELLRAAETLHKCFAHDPVIHYLIDPTKDDEKKESLHRRYFQVFSNLAYLRGYLHQVNDFSGVILWFPPNATRQSSPLHLIRAGFVQVFRHVGLHGLRRFFVEYLPQCDQSRSRVLGSRTKYYHIFFMGVLPRFQHTDLAARLLEHVVHLADTDRLPCLVECASEGLLMLYEQFGFRIRDVHHLGKGDAHIPMWTLVRQPGGYMPQAPKPGVVLGSQSVYSPNHSLNRYHVNRTPERHSTDRRQSHFAFDSFASEPAPVVECTDSTRTSPKPSLKKRASLFGLMSLKPWKRSSTRSREPHAASSNQRATVTSTTSAHTAPTPSTASSRIFSTVDVRPNLAGYAPTYWSRPSDASVNTIQPLYHDDPMRRGRSSNQSDHHFTPSNKSSAYPTPLVAPDTTIGPDICVDPLTLNKPLPQPKECFSSPENHNRLSYPSTRTRDSVISAGVATTATSSTLLTPLSSDASSHEDHRGSHLVDPLSLPPFCPLPPIPTQSSSPATQDRQR</sequence>
<feature type="compositionally biased region" description="Pro residues" evidence="1">
    <location>
        <begin position="522"/>
        <end position="533"/>
    </location>
</feature>
<protein>
    <recommendedName>
        <fullName evidence="4">N-acetyltransferase domain-containing protein</fullName>
    </recommendedName>
</protein>
<dbReference type="InterPro" id="IPR052523">
    <property type="entry name" value="Trichothecene_AcTrans"/>
</dbReference>
<dbReference type="SUPFAM" id="SSF55729">
    <property type="entry name" value="Acyl-CoA N-acyltransferases (Nat)"/>
    <property type="match status" value="1"/>
</dbReference>
<feature type="region of interest" description="Disordered" evidence="1">
    <location>
        <begin position="500"/>
        <end position="546"/>
    </location>
</feature>
<feature type="region of interest" description="Disordered" evidence="1">
    <location>
        <begin position="399"/>
        <end position="437"/>
    </location>
</feature>
<dbReference type="Proteomes" id="UP001151582">
    <property type="component" value="Unassembled WGS sequence"/>
</dbReference>
<evidence type="ECO:0008006" key="4">
    <source>
        <dbReference type="Google" id="ProtNLM"/>
    </source>
</evidence>
<feature type="compositionally biased region" description="Basic and acidic residues" evidence="1">
    <location>
        <begin position="507"/>
        <end position="516"/>
    </location>
</feature>
<evidence type="ECO:0000313" key="2">
    <source>
        <dbReference type="EMBL" id="KAJ1982510.1"/>
    </source>
</evidence>
<feature type="compositionally biased region" description="Basic and acidic residues" evidence="1">
    <location>
        <begin position="275"/>
        <end position="285"/>
    </location>
</feature>
<dbReference type="PANTHER" id="PTHR42791">
    <property type="entry name" value="GNAT FAMILY ACETYLTRANSFERASE"/>
    <property type="match status" value="1"/>
</dbReference>
<comment type="caution">
    <text evidence="2">The sequence shown here is derived from an EMBL/GenBank/DDBJ whole genome shotgun (WGS) entry which is preliminary data.</text>
</comment>
<evidence type="ECO:0000256" key="1">
    <source>
        <dbReference type="SAM" id="MobiDB-lite"/>
    </source>
</evidence>
<dbReference type="Gene3D" id="3.40.630.30">
    <property type="match status" value="1"/>
</dbReference>
<accession>A0A9W8EE94</accession>
<dbReference type="PANTHER" id="PTHR42791:SF1">
    <property type="entry name" value="N-ACETYLTRANSFERASE DOMAIN-CONTAINING PROTEIN"/>
    <property type="match status" value="1"/>
</dbReference>
<dbReference type="InterPro" id="IPR016181">
    <property type="entry name" value="Acyl_CoA_acyltransferase"/>
</dbReference>
<evidence type="ECO:0000313" key="3">
    <source>
        <dbReference type="Proteomes" id="UP001151582"/>
    </source>
</evidence>
<feature type="compositionally biased region" description="Polar residues" evidence="1">
    <location>
        <begin position="466"/>
        <end position="478"/>
    </location>
</feature>
<organism evidence="2 3">
    <name type="scientific">Dimargaris verticillata</name>
    <dbReference type="NCBI Taxonomy" id="2761393"/>
    <lineage>
        <taxon>Eukaryota</taxon>
        <taxon>Fungi</taxon>
        <taxon>Fungi incertae sedis</taxon>
        <taxon>Zoopagomycota</taxon>
        <taxon>Kickxellomycotina</taxon>
        <taxon>Dimargaritomycetes</taxon>
        <taxon>Dimargaritales</taxon>
        <taxon>Dimargaritaceae</taxon>
        <taxon>Dimargaris</taxon>
    </lineage>
</organism>
<reference evidence="2" key="1">
    <citation type="submission" date="2022-07" db="EMBL/GenBank/DDBJ databases">
        <title>Phylogenomic reconstructions and comparative analyses of Kickxellomycotina fungi.</title>
        <authorList>
            <person name="Reynolds N.K."/>
            <person name="Stajich J.E."/>
            <person name="Barry K."/>
            <person name="Grigoriev I.V."/>
            <person name="Crous P."/>
            <person name="Smith M.E."/>
        </authorList>
    </citation>
    <scope>NUCLEOTIDE SEQUENCE</scope>
    <source>
        <strain evidence="2">RSA 567</strain>
    </source>
</reference>
<feature type="compositionally biased region" description="Polar residues" evidence="1">
    <location>
        <begin position="534"/>
        <end position="546"/>
    </location>
</feature>
<feature type="region of interest" description="Disordered" evidence="1">
    <location>
        <begin position="266"/>
        <end position="285"/>
    </location>
</feature>
<name>A0A9W8EE94_9FUNG</name>
<dbReference type="AlphaFoldDB" id="A0A9W8EE94"/>
<keyword evidence="3" id="KW-1185">Reference proteome</keyword>
<feature type="region of interest" description="Disordered" evidence="1">
    <location>
        <begin position="458"/>
        <end position="480"/>
    </location>
</feature>